<organism evidence="1 2">
    <name type="scientific">Xylaria flabelliformis</name>
    <dbReference type="NCBI Taxonomy" id="2512241"/>
    <lineage>
        <taxon>Eukaryota</taxon>
        <taxon>Fungi</taxon>
        <taxon>Dikarya</taxon>
        <taxon>Ascomycota</taxon>
        <taxon>Pezizomycotina</taxon>
        <taxon>Sordariomycetes</taxon>
        <taxon>Xylariomycetidae</taxon>
        <taxon>Xylariales</taxon>
        <taxon>Xylariaceae</taxon>
        <taxon>Xylaria</taxon>
    </lineage>
</organism>
<protein>
    <submittedName>
        <fullName evidence="1">Uncharacterized protein</fullName>
    </submittedName>
</protein>
<evidence type="ECO:0000313" key="1">
    <source>
        <dbReference type="EMBL" id="TRX99088.1"/>
    </source>
</evidence>
<comment type="caution">
    <text evidence="1">The sequence shown here is derived from an EMBL/GenBank/DDBJ whole genome shotgun (WGS) entry which is preliminary data.</text>
</comment>
<dbReference type="Proteomes" id="UP000319160">
    <property type="component" value="Unassembled WGS sequence"/>
</dbReference>
<proteinExistence type="predicted"/>
<dbReference type="AlphaFoldDB" id="A0A553IFX4"/>
<reference evidence="2" key="1">
    <citation type="submission" date="2019-06" db="EMBL/GenBank/DDBJ databases">
        <title>Draft genome sequence of the griseofulvin-producing fungus Xylaria cubensis strain G536.</title>
        <authorList>
            <person name="Mead M.E."/>
            <person name="Raja H.A."/>
            <person name="Steenwyk J.L."/>
            <person name="Knowles S.L."/>
            <person name="Oberlies N.H."/>
            <person name="Rokas A."/>
        </authorList>
    </citation>
    <scope>NUCLEOTIDE SEQUENCE [LARGE SCALE GENOMIC DNA]</scope>
    <source>
        <strain evidence="2">G536</strain>
    </source>
</reference>
<gene>
    <name evidence="1" type="ORF">FHL15_000430</name>
</gene>
<sequence length="111" mass="13159">MIDLDVSHINYRKANATSRWSTLFEARSNLTSKLSNREYLKNLYCLKRSPAAKGKTKFELDDLRELAPAQFPEYEKDLERWLEEFCIFPGNLWAWNSEHMALKEVWKNVAM</sequence>
<dbReference type="OrthoDB" id="3557569at2759"/>
<evidence type="ECO:0000313" key="2">
    <source>
        <dbReference type="Proteomes" id="UP000319160"/>
    </source>
</evidence>
<accession>A0A553IFX4</accession>
<dbReference type="EMBL" id="VFLP01000001">
    <property type="protein sequence ID" value="TRX99088.1"/>
    <property type="molecule type" value="Genomic_DNA"/>
</dbReference>
<name>A0A553IFX4_9PEZI</name>
<keyword evidence="2" id="KW-1185">Reference proteome</keyword>